<name>A0A2Z2KHH2_9BACL</name>
<keyword evidence="2" id="KW-1185">Reference proteome</keyword>
<reference evidence="1 2" key="1">
    <citation type="submission" date="2017-06" db="EMBL/GenBank/DDBJ databases">
        <title>Complete genome sequence of Paenibacillus donghaensis KCTC 13049T isolated from East Sea sediment, South Korea.</title>
        <authorList>
            <person name="Jung B.K."/>
            <person name="Hong S.-J."/>
            <person name="Shin J.-H."/>
        </authorList>
    </citation>
    <scope>NUCLEOTIDE SEQUENCE [LARGE SCALE GENOMIC DNA]</scope>
    <source>
        <strain evidence="1 2">KCTC 13049</strain>
    </source>
</reference>
<dbReference type="Proteomes" id="UP000249890">
    <property type="component" value="Chromosome"/>
</dbReference>
<evidence type="ECO:0000313" key="1">
    <source>
        <dbReference type="EMBL" id="ASA22630.1"/>
    </source>
</evidence>
<gene>
    <name evidence="1" type="ORF">B9T62_18660</name>
</gene>
<accession>A0A2Z2KHH2</accession>
<protein>
    <submittedName>
        <fullName evidence="1">Uncharacterized protein</fullName>
    </submittedName>
</protein>
<sequence>MDIKNTFKVAQEIAALSTKYENEDIGNNEQAEIQNKKFIDDLDMLHSKLLQLSMYATDKLLNQTAVNTNAYEQLSSYSNLSVYYIYENEGLALVEDTGMGLHLVPLDILRFEE</sequence>
<evidence type="ECO:0000313" key="2">
    <source>
        <dbReference type="Proteomes" id="UP000249890"/>
    </source>
</evidence>
<organism evidence="1 2">
    <name type="scientific">Paenibacillus donghaensis</name>
    <dbReference type="NCBI Taxonomy" id="414771"/>
    <lineage>
        <taxon>Bacteria</taxon>
        <taxon>Bacillati</taxon>
        <taxon>Bacillota</taxon>
        <taxon>Bacilli</taxon>
        <taxon>Bacillales</taxon>
        <taxon>Paenibacillaceae</taxon>
        <taxon>Paenibacillus</taxon>
    </lineage>
</organism>
<proteinExistence type="predicted"/>
<dbReference type="KEGG" id="pdh:B9T62_18660"/>
<dbReference type="OrthoDB" id="2615460at2"/>
<dbReference type="RefSeq" id="WP_087916628.1">
    <property type="nucleotide sequence ID" value="NZ_CP021780.1"/>
</dbReference>
<dbReference type="EMBL" id="CP021780">
    <property type="protein sequence ID" value="ASA22630.1"/>
    <property type="molecule type" value="Genomic_DNA"/>
</dbReference>
<dbReference type="AlphaFoldDB" id="A0A2Z2KHH2"/>